<dbReference type="RefSeq" id="WP_007700578.1">
    <property type="nucleotide sequence ID" value="NZ_BAYX01000006.1"/>
</dbReference>
<proteinExistence type="predicted"/>
<dbReference type="EMBL" id="BAYX01000006">
    <property type="protein sequence ID" value="GAJ93707.1"/>
    <property type="molecule type" value="Genomic_DNA"/>
</dbReference>
<protein>
    <recommendedName>
        <fullName evidence="5">PepSY domain-containing protein</fullName>
    </recommendedName>
</protein>
<name>A0AA87Q4A9_RHIRH</name>
<evidence type="ECO:0000256" key="1">
    <source>
        <dbReference type="SAM" id="MobiDB-lite"/>
    </source>
</evidence>
<keyword evidence="2" id="KW-0732">Signal</keyword>
<evidence type="ECO:0000313" key="3">
    <source>
        <dbReference type="EMBL" id="GAJ93707.1"/>
    </source>
</evidence>
<reference evidence="3 4" key="1">
    <citation type="submission" date="2014-05" db="EMBL/GenBank/DDBJ databases">
        <title>Whole genome shotgun sequence of Rhizobium rhizogenes NBRC 13257.</title>
        <authorList>
            <person name="Katano-Makiyama Y."/>
            <person name="Hosoyama A."/>
            <person name="Hashimoto M."/>
            <person name="Hosoyama Y."/>
            <person name="Noguchi M."/>
            <person name="Tsuchikane K."/>
            <person name="Kimura A."/>
            <person name="Ohji S."/>
            <person name="Ichikawa N."/>
            <person name="Yamazoe A."/>
            <person name="Fujita N."/>
        </authorList>
    </citation>
    <scope>NUCLEOTIDE SEQUENCE [LARGE SCALE GENOMIC DNA]</scope>
    <source>
        <strain evidence="3 4">NBRC 13257</strain>
    </source>
</reference>
<dbReference type="AlphaFoldDB" id="A0AA87Q4A9"/>
<accession>A0AA87Q4A9</accession>
<evidence type="ECO:0000313" key="4">
    <source>
        <dbReference type="Proteomes" id="UP000026941"/>
    </source>
</evidence>
<sequence>MFRRFARVSFIALAGLAATQLMPSVAMAQYYGDDDGYRQPPRWDRRQDQDWDGPRRDRDRGDRGGCSRRDLMDAARQEGFRRIDSVENNGRRIVVRGWNDGGPDRMVFANRRGCPALN</sequence>
<feature type="region of interest" description="Disordered" evidence="1">
    <location>
        <begin position="36"/>
        <end position="71"/>
    </location>
</feature>
<evidence type="ECO:0008006" key="5">
    <source>
        <dbReference type="Google" id="ProtNLM"/>
    </source>
</evidence>
<organism evidence="3 4">
    <name type="scientific">Rhizobium rhizogenes NBRC 13257</name>
    <dbReference type="NCBI Taxonomy" id="1220581"/>
    <lineage>
        <taxon>Bacteria</taxon>
        <taxon>Pseudomonadati</taxon>
        <taxon>Pseudomonadota</taxon>
        <taxon>Alphaproteobacteria</taxon>
        <taxon>Hyphomicrobiales</taxon>
        <taxon>Rhizobiaceae</taxon>
        <taxon>Rhizobium/Agrobacterium group</taxon>
        <taxon>Rhizobium</taxon>
    </lineage>
</organism>
<comment type="caution">
    <text evidence="3">The sequence shown here is derived from an EMBL/GenBank/DDBJ whole genome shotgun (WGS) entry which is preliminary data.</text>
</comment>
<evidence type="ECO:0000256" key="2">
    <source>
        <dbReference type="SAM" id="SignalP"/>
    </source>
</evidence>
<feature type="signal peptide" evidence="2">
    <location>
        <begin position="1"/>
        <end position="28"/>
    </location>
</feature>
<dbReference type="Proteomes" id="UP000026941">
    <property type="component" value="Unassembled WGS sequence"/>
</dbReference>
<gene>
    <name evidence="3" type="ORF">RRH01S_06_03280</name>
</gene>
<feature type="chain" id="PRO_5041645392" description="PepSY domain-containing protein" evidence="2">
    <location>
        <begin position="29"/>
        <end position="118"/>
    </location>
</feature>